<proteinExistence type="predicted"/>
<organism evidence="1 2">
    <name type="scientific">Candidatus Roizmanbacteria bacterium GW2011_GWA2_32_13</name>
    <dbReference type="NCBI Taxonomy" id="1618475"/>
    <lineage>
        <taxon>Bacteria</taxon>
        <taxon>Candidatus Roizmaniibacteriota</taxon>
    </lineage>
</organism>
<dbReference type="EMBL" id="LBOK01000058">
    <property type="protein sequence ID" value="KKP32569.1"/>
    <property type="molecule type" value="Genomic_DNA"/>
</dbReference>
<reference evidence="1 2" key="1">
    <citation type="journal article" date="2015" name="Nature">
        <title>rRNA introns, odd ribosomes, and small enigmatic genomes across a large radiation of phyla.</title>
        <authorList>
            <person name="Brown C.T."/>
            <person name="Hug L.A."/>
            <person name="Thomas B.C."/>
            <person name="Sharon I."/>
            <person name="Castelle C.J."/>
            <person name="Singh A."/>
            <person name="Wilkins M.J."/>
            <person name="Williams K.H."/>
            <person name="Banfield J.F."/>
        </authorList>
    </citation>
    <scope>NUCLEOTIDE SEQUENCE [LARGE SCALE GENOMIC DNA]</scope>
</reference>
<sequence length="99" mass="11790">MSTITKDNFLSEITKINCFNIKAVHNSKYEKNSFYSLISRYDPKLIEKCYKSGLKYINSRIVLKYDQTLKNNDKKPIDYDFVIDEKYNKINLKSDINNF</sequence>
<accession>A0A0F9YM65</accession>
<evidence type="ECO:0000313" key="2">
    <source>
        <dbReference type="Proteomes" id="UP000034349"/>
    </source>
</evidence>
<name>A0A0F9YM65_9BACT</name>
<evidence type="ECO:0000313" key="1">
    <source>
        <dbReference type="EMBL" id="KKP32569.1"/>
    </source>
</evidence>
<protein>
    <submittedName>
        <fullName evidence="1">Uncharacterized protein</fullName>
    </submittedName>
</protein>
<gene>
    <name evidence="1" type="ORF">UR23_C0058G0004</name>
</gene>
<comment type="caution">
    <text evidence="1">The sequence shown here is derived from an EMBL/GenBank/DDBJ whole genome shotgun (WGS) entry which is preliminary data.</text>
</comment>
<dbReference type="Proteomes" id="UP000034349">
    <property type="component" value="Unassembled WGS sequence"/>
</dbReference>
<dbReference type="AlphaFoldDB" id="A0A0F9YM65"/>